<evidence type="ECO:0000256" key="4">
    <source>
        <dbReference type="ARBA" id="ARBA00023274"/>
    </source>
</evidence>
<dbReference type="PANTHER" id="PTHR21011:SF1">
    <property type="entry name" value="SMALL RIBOSOMAL SUBUNIT PROTEIN BS6M"/>
    <property type="match status" value="1"/>
</dbReference>
<keyword evidence="3 8" id="KW-0689">Ribosomal protein</keyword>
<dbReference type="AlphaFoldDB" id="A0AAX3BF44"/>
<accession>A0AAX3BF44</accession>
<dbReference type="GO" id="GO:0005737">
    <property type="term" value="C:cytoplasm"/>
    <property type="evidence" value="ECO:0007669"/>
    <property type="project" value="UniProtKB-ARBA"/>
</dbReference>
<dbReference type="GO" id="GO:0070181">
    <property type="term" value="F:small ribosomal subunit rRNA binding"/>
    <property type="evidence" value="ECO:0007669"/>
    <property type="project" value="TreeGrafter"/>
</dbReference>
<dbReference type="GO" id="GO:0003735">
    <property type="term" value="F:structural constituent of ribosome"/>
    <property type="evidence" value="ECO:0007669"/>
    <property type="project" value="InterPro"/>
</dbReference>
<evidence type="ECO:0000256" key="2">
    <source>
        <dbReference type="ARBA" id="ARBA00022884"/>
    </source>
</evidence>
<sequence length="95" mass="11342">MKRTYEMAFLLKEGEASVQAQSRIKDYVKRFNGVVVTESNMGLRDLAYVIHKKRQKFLRAFYYFLDVEMETSQVDAFEKLVHYDEDVIRHMVLVK</sequence>
<dbReference type="GO" id="GO:1990904">
    <property type="term" value="C:ribonucleoprotein complex"/>
    <property type="evidence" value="ECO:0007669"/>
    <property type="project" value="UniProtKB-KW"/>
</dbReference>
<evidence type="ECO:0000256" key="7">
    <source>
        <dbReference type="ARBA" id="ARBA00035520"/>
    </source>
</evidence>
<dbReference type="RefSeq" id="WP_271435893.1">
    <property type="nucleotide sequence ID" value="NZ_CP073355.1"/>
</dbReference>
<dbReference type="EMBL" id="CP073355">
    <property type="protein sequence ID" value="URA10765.1"/>
    <property type="molecule type" value="Genomic_DNA"/>
</dbReference>
<dbReference type="PANTHER" id="PTHR21011">
    <property type="entry name" value="MITOCHONDRIAL 28S RIBOSOMAL PROTEIN S6"/>
    <property type="match status" value="1"/>
</dbReference>
<dbReference type="GO" id="GO:0006412">
    <property type="term" value="P:translation"/>
    <property type="evidence" value="ECO:0007669"/>
    <property type="project" value="InterPro"/>
</dbReference>
<dbReference type="GO" id="GO:0005840">
    <property type="term" value="C:ribosome"/>
    <property type="evidence" value="ECO:0007669"/>
    <property type="project" value="UniProtKB-KW"/>
</dbReference>
<evidence type="ECO:0000313" key="9">
    <source>
        <dbReference type="Proteomes" id="UP001056539"/>
    </source>
</evidence>
<dbReference type="Gene3D" id="3.30.70.60">
    <property type="match status" value="1"/>
</dbReference>
<dbReference type="SUPFAM" id="SSF54995">
    <property type="entry name" value="Ribosomal protein S6"/>
    <property type="match status" value="1"/>
</dbReference>
<dbReference type="NCBIfam" id="TIGR00166">
    <property type="entry name" value="S6"/>
    <property type="match status" value="1"/>
</dbReference>
<dbReference type="InterPro" id="IPR020814">
    <property type="entry name" value="Ribosomal_S6_plastid/chlpt"/>
</dbReference>
<proteinExistence type="inferred from homology"/>
<evidence type="ECO:0000256" key="3">
    <source>
        <dbReference type="ARBA" id="ARBA00022980"/>
    </source>
</evidence>
<reference evidence="8" key="2">
    <citation type="submission" date="2022-06" db="EMBL/GenBank/DDBJ databases">
        <title>Thermospira aquatica gen. nov., sp. nov.</title>
        <authorList>
            <person name="Ben Ali Gam Z."/>
            <person name="Labat M."/>
        </authorList>
    </citation>
    <scope>NUCLEOTIDE SEQUENCE</scope>
    <source>
        <strain evidence="8">F1F22</strain>
    </source>
</reference>
<dbReference type="CDD" id="cd00473">
    <property type="entry name" value="bS6"/>
    <property type="match status" value="1"/>
</dbReference>
<name>A0AAX3BF44_9SPIR</name>
<reference evidence="8" key="1">
    <citation type="submission" date="2021-04" db="EMBL/GenBank/DDBJ databases">
        <authorList>
            <person name="Postec A."/>
        </authorList>
    </citation>
    <scope>NUCLEOTIDE SEQUENCE</scope>
    <source>
        <strain evidence="8">F1F22</strain>
    </source>
</reference>
<evidence type="ECO:0000313" key="8">
    <source>
        <dbReference type="EMBL" id="URA10765.1"/>
    </source>
</evidence>
<dbReference type="InterPro" id="IPR000529">
    <property type="entry name" value="Ribosomal_bS6"/>
</dbReference>
<comment type="similarity">
    <text evidence="1">Belongs to the bacterial ribosomal protein bS6 family.</text>
</comment>
<organism evidence="8 9">
    <name type="scientific">Thermospira aquatica</name>
    <dbReference type="NCBI Taxonomy" id="2828656"/>
    <lineage>
        <taxon>Bacteria</taxon>
        <taxon>Pseudomonadati</taxon>
        <taxon>Spirochaetota</taxon>
        <taxon>Spirochaetia</taxon>
        <taxon>Brevinematales</taxon>
        <taxon>Thermospiraceae</taxon>
        <taxon>Thermospira</taxon>
    </lineage>
</organism>
<dbReference type="Proteomes" id="UP001056539">
    <property type="component" value="Chromosome"/>
</dbReference>
<evidence type="ECO:0000256" key="6">
    <source>
        <dbReference type="ARBA" id="ARBA00035294"/>
    </source>
</evidence>
<gene>
    <name evidence="8" type="primary">rpsF</name>
    <name evidence="8" type="ORF">KDW03_02885</name>
</gene>
<keyword evidence="2" id="KW-0694">RNA-binding</keyword>
<dbReference type="InterPro" id="IPR014717">
    <property type="entry name" value="Transl_elong_EF1B/ribsomal_bS6"/>
</dbReference>
<dbReference type="KEGG" id="taqu:KDW03_02885"/>
<comment type="function">
    <text evidence="5">Binds together with bS18 to 16S ribosomal RNA.</text>
</comment>
<keyword evidence="9" id="KW-1185">Reference proteome</keyword>
<dbReference type="InterPro" id="IPR035980">
    <property type="entry name" value="Ribosomal_bS6_sf"/>
</dbReference>
<protein>
    <recommendedName>
        <fullName evidence="6">Small ribosomal subunit protein bS6</fullName>
    </recommendedName>
    <alternativeName>
        <fullName evidence="7">30S ribosomal protein S6</fullName>
    </alternativeName>
</protein>
<keyword evidence="4" id="KW-0687">Ribonucleoprotein</keyword>
<evidence type="ECO:0000256" key="1">
    <source>
        <dbReference type="ARBA" id="ARBA00009512"/>
    </source>
</evidence>
<evidence type="ECO:0000256" key="5">
    <source>
        <dbReference type="ARBA" id="ARBA00035104"/>
    </source>
</evidence>
<dbReference type="Pfam" id="PF01250">
    <property type="entry name" value="Ribosomal_S6"/>
    <property type="match status" value="1"/>
</dbReference>